<evidence type="ECO:0000313" key="3">
    <source>
        <dbReference type="Proteomes" id="UP000230233"/>
    </source>
</evidence>
<organism evidence="2 3">
    <name type="scientific">Caenorhabditis nigoni</name>
    <dbReference type="NCBI Taxonomy" id="1611254"/>
    <lineage>
        <taxon>Eukaryota</taxon>
        <taxon>Metazoa</taxon>
        <taxon>Ecdysozoa</taxon>
        <taxon>Nematoda</taxon>
        <taxon>Chromadorea</taxon>
        <taxon>Rhabditida</taxon>
        <taxon>Rhabditina</taxon>
        <taxon>Rhabditomorpha</taxon>
        <taxon>Rhabditoidea</taxon>
        <taxon>Rhabditidae</taxon>
        <taxon>Peloderinae</taxon>
        <taxon>Caenorhabditis</taxon>
    </lineage>
</organism>
<protein>
    <recommendedName>
        <fullName evidence="1">F-box domain-containing protein</fullName>
    </recommendedName>
</protein>
<evidence type="ECO:0000313" key="2">
    <source>
        <dbReference type="EMBL" id="PIC30287.1"/>
    </source>
</evidence>
<dbReference type="PROSITE" id="PS50181">
    <property type="entry name" value="FBOX"/>
    <property type="match status" value="1"/>
</dbReference>
<dbReference type="EMBL" id="PDUG01000005">
    <property type="protein sequence ID" value="PIC30287.1"/>
    <property type="molecule type" value="Genomic_DNA"/>
</dbReference>
<dbReference type="Pfam" id="PF07735">
    <property type="entry name" value="FBA_2"/>
    <property type="match status" value="1"/>
</dbReference>
<dbReference type="InterPro" id="IPR012885">
    <property type="entry name" value="F-box_Sdz-33"/>
</dbReference>
<dbReference type="InterPro" id="IPR053222">
    <property type="entry name" value="Zygotic_Embryogenesis-Asso"/>
</dbReference>
<feature type="domain" description="F-box" evidence="1">
    <location>
        <begin position="2"/>
        <end position="49"/>
    </location>
</feature>
<keyword evidence="3" id="KW-1185">Reference proteome</keyword>
<name>A0A2G5TSM4_9PELO</name>
<dbReference type="Pfam" id="PF00646">
    <property type="entry name" value="F-box"/>
    <property type="match status" value="1"/>
</dbReference>
<dbReference type="InterPro" id="IPR001810">
    <property type="entry name" value="F-box_dom"/>
</dbReference>
<accession>A0A2G5TSM4</accession>
<dbReference type="AlphaFoldDB" id="A0A2G5TSM4"/>
<proteinExistence type="predicted"/>
<sequence>MPIRLLSLPIDDLQYTLNCMDIGDLIAFSLCSKRTKNLVKASNRKMRPIEVYVKENYIRFEIREGNDYESISFHIFDFYIKLIRKEFKVWRKREFTQIDWIAHFISIVNGSMIDYLNIDTVSLSYLDAVYQFFPKCHRLDINERSSREFTKIAFWKLYPIAEKLDINKNIFDNDENDISKYLALNLTELSFIDWQKPFKLELEDLLVLNIARLTISPTNITEKELNRFLKLWMKGNHKFYRPNNIRLSLRNLVNREEVLRGVKYQIVSNRPQLKRADGKEVLITIRGRCVTFNFQG</sequence>
<gene>
    <name evidence="2" type="primary">Cnig_chr_V.g21583</name>
    <name evidence="2" type="ORF">B9Z55_021583</name>
</gene>
<reference evidence="3" key="1">
    <citation type="submission" date="2017-10" db="EMBL/GenBank/DDBJ databases">
        <title>Rapid genome shrinkage in a self-fertile nematode reveals novel sperm competition proteins.</title>
        <authorList>
            <person name="Yin D."/>
            <person name="Schwarz E.M."/>
            <person name="Thomas C.G."/>
            <person name="Felde R.L."/>
            <person name="Korf I.F."/>
            <person name="Cutter A.D."/>
            <person name="Schartner C.M."/>
            <person name="Ralston E.J."/>
            <person name="Meyer B.J."/>
            <person name="Haag E.S."/>
        </authorList>
    </citation>
    <scope>NUCLEOTIDE SEQUENCE [LARGE SCALE GENOMIC DNA]</scope>
    <source>
        <strain evidence="3">JU1422</strain>
    </source>
</reference>
<comment type="caution">
    <text evidence="2">The sequence shown here is derived from an EMBL/GenBank/DDBJ whole genome shotgun (WGS) entry which is preliminary data.</text>
</comment>
<dbReference type="Proteomes" id="UP000230233">
    <property type="component" value="Chromosome V"/>
</dbReference>
<evidence type="ECO:0000259" key="1">
    <source>
        <dbReference type="PROSITE" id="PS50181"/>
    </source>
</evidence>
<dbReference type="PANTHER" id="PTHR22899:SF0">
    <property type="entry name" value="F-BOX ASSOCIATED DOMAIN-CONTAINING PROTEIN-RELATED"/>
    <property type="match status" value="1"/>
</dbReference>
<dbReference type="PANTHER" id="PTHR22899">
    <property type="entry name" value="CYCLIN-RELATED F-BOX FAMILY"/>
    <property type="match status" value="1"/>
</dbReference>